<dbReference type="SUPFAM" id="SSF51735">
    <property type="entry name" value="NAD(P)-binding Rossmann-fold domains"/>
    <property type="match status" value="1"/>
</dbReference>
<evidence type="ECO:0000256" key="2">
    <source>
        <dbReference type="ARBA" id="ARBA00022857"/>
    </source>
</evidence>
<reference evidence="4" key="1">
    <citation type="submission" date="2023-01" db="EMBL/GenBank/DDBJ databases">
        <authorList>
            <person name="Piombo E."/>
        </authorList>
    </citation>
    <scope>NUCLEOTIDE SEQUENCE</scope>
</reference>
<keyword evidence="3" id="KW-0560">Oxidoreductase</keyword>
<protein>
    <submittedName>
        <fullName evidence="4">Uncharacterized protein</fullName>
    </submittedName>
</protein>
<dbReference type="InterPro" id="IPR002347">
    <property type="entry name" value="SDR_fam"/>
</dbReference>
<evidence type="ECO:0000313" key="5">
    <source>
        <dbReference type="Proteomes" id="UP001160390"/>
    </source>
</evidence>
<sequence>MSPNVLERFSLANKTVALTGATGGIGREMAIALAEAGADIVSFELPNDPLAKELHTLVTEMGRRLSTFECNVREPASIEAAFSALWKSDVIPDVLINVAGITCQKSIEDTTAGDIDAVSSIPSFVMGINFRGTFLMSQMFGRKIIELGRKGKIINFGSMAAQLVQTDIAVYASSKAAIHALTRAFSNEWAGKGVTCNAISPGFVHAGMCTSLFNDREFERKIEERTSLGRWEYPDDLKGLLIYLASSASDFMTGESVIIDGGVIGR</sequence>
<proteinExistence type="inferred from homology"/>
<name>A0AA35MAB5_9HYPO</name>
<dbReference type="FunFam" id="3.40.50.720:FF:000084">
    <property type="entry name" value="Short-chain dehydrogenase reductase"/>
    <property type="match status" value="1"/>
</dbReference>
<evidence type="ECO:0000256" key="3">
    <source>
        <dbReference type="ARBA" id="ARBA00023002"/>
    </source>
</evidence>
<dbReference type="InterPro" id="IPR036291">
    <property type="entry name" value="NAD(P)-bd_dom_sf"/>
</dbReference>
<keyword evidence="2" id="KW-0521">NADP</keyword>
<dbReference type="PRINTS" id="PR00080">
    <property type="entry name" value="SDRFAMILY"/>
</dbReference>
<gene>
    <name evidence="4" type="ORF">CCHLO57077_00000040</name>
</gene>
<keyword evidence="5" id="KW-1185">Reference proteome</keyword>
<dbReference type="PANTHER" id="PTHR42760:SF115">
    <property type="entry name" value="3-OXOACYL-[ACYL-CARRIER-PROTEIN] REDUCTASE FABG"/>
    <property type="match status" value="1"/>
</dbReference>
<organism evidence="4 5">
    <name type="scientific">Clonostachys chloroleuca</name>
    <dbReference type="NCBI Taxonomy" id="1926264"/>
    <lineage>
        <taxon>Eukaryota</taxon>
        <taxon>Fungi</taxon>
        <taxon>Dikarya</taxon>
        <taxon>Ascomycota</taxon>
        <taxon>Pezizomycotina</taxon>
        <taxon>Sordariomycetes</taxon>
        <taxon>Hypocreomycetidae</taxon>
        <taxon>Hypocreales</taxon>
        <taxon>Bionectriaceae</taxon>
        <taxon>Clonostachys</taxon>
    </lineage>
</organism>
<dbReference type="PRINTS" id="PR00081">
    <property type="entry name" value="GDHRDH"/>
</dbReference>
<dbReference type="AlphaFoldDB" id="A0AA35MAB5"/>
<dbReference type="EMBL" id="CABFNP030001245">
    <property type="protein sequence ID" value="CAI6093005.1"/>
    <property type="molecule type" value="Genomic_DNA"/>
</dbReference>
<dbReference type="Gene3D" id="3.40.50.720">
    <property type="entry name" value="NAD(P)-binding Rossmann-like Domain"/>
    <property type="match status" value="1"/>
</dbReference>
<comment type="similarity">
    <text evidence="1">Belongs to the short-chain dehydrogenases/reductases (SDR) family.</text>
</comment>
<accession>A0AA35MAB5</accession>
<dbReference type="Pfam" id="PF13561">
    <property type="entry name" value="adh_short_C2"/>
    <property type="match status" value="1"/>
</dbReference>
<dbReference type="Proteomes" id="UP001160390">
    <property type="component" value="Unassembled WGS sequence"/>
</dbReference>
<dbReference type="PROSITE" id="PS00061">
    <property type="entry name" value="ADH_SHORT"/>
    <property type="match status" value="1"/>
</dbReference>
<dbReference type="GO" id="GO:0016616">
    <property type="term" value="F:oxidoreductase activity, acting on the CH-OH group of donors, NAD or NADP as acceptor"/>
    <property type="evidence" value="ECO:0007669"/>
    <property type="project" value="TreeGrafter"/>
</dbReference>
<comment type="caution">
    <text evidence="4">The sequence shown here is derived from an EMBL/GenBank/DDBJ whole genome shotgun (WGS) entry which is preliminary data.</text>
</comment>
<evidence type="ECO:0000313" key="4">
    <source>
        <dbReference type="EMBL" id="CAI6093005.1"/>
    </source>
</evidence>
<dbReference type="PANTHER" id="PTHR42760">
    <property type="entry name" value="SHORT-CHAIN DEHYDROGENASES/REDUCTASES FAMILY MEMBER"/>
    <property type="match status" value="1"/>
</dbReference>
<dbReference type="InterPro" id="IPR020904">
    <property type="entry name" value="Sc_DH/Rdtase_CS"/>
</dbReference>
<evidence type="ECO:0000256" key="1">
    <source>
        <dbReference type="ARBA" id="ARBA00006484"/>
    </source>
</evidence>